<keyword evidence="11" id="KW-0573">Peptidoglycan synthesis</keyword>
<evidence type="ECO:0000256" key="14">
    <source>
        <dbReference type="ARBA" id="ARBA00023268"/>
    </source>
</evidence>
<evidence type="ECO:0000256" key="11">
    <source>
        <dbReference type="ARBA" id="ARBA00022984"/>
    </source>
</evidence>
<dbReference type="PANTHER" id="PTHR32282:SF32">
    <property type="entry name" value="PENICILLIN-BINDING PROTEIN 2A"/>
    <property type="match status" value="1"/>
</dbReference>
<dbReference type="GO" id="GO:0071555">
    <property type="term" value="P:cell wall organization"/>
    <property type="evidence" value="ECO:0007669"/>
    <property type="project" value="UniProtKB-KW"/>
</dbReference>
<dbReference type="Pfam" id="PF00912">
    <property type="entry name" value="Transgly"/>
    <property type="match status" value="1"/>
</dbReference>
<dbReference type="EMBL" id="CP047121">
    <property type="protein sequence ID" value="QHB53421.1"/>
    <property type="molecule type" value="Genomic_DNA"/>
</dbReference>
<evidence type="ECO:0000256" key="17">
    <source>
        <dbReference type="ARBA" id="ARBA00049902"/>
    </source>
</evidence>
<evidence type="ECO:0000256" key="3">
    <source>
        <dbReference type="ARBA" id="ARBA00022475"/>
    </source>
</evidence>
<dbReference type="GO" id="GO:0009002">
    <property type="term" value="F:serine-type D-Ala-D-Ala carboxypeptidase activity"/>
    <property type="evidence" value="ECO:0007669"/>
    <property type="project" value="UniProtKB-EC"/>
</dbReference>
<dbReference type="InterPro" id="IPR036950">
    <property type="entry name" value="PBP_transglycosylase"/>
</dbReference>
<evidence type="ECO:0000313" key="22">
    <source>
        <dbReference type="Proteomes" id="UP000465035"/>
    </source>
</evidence>
<evidence type="ECO:0000256" key="4">
    <source>
        <dbReference type="ARBA" id="ARBA00022645"/>
    </source>
</evidence>
<keyword evidence="13 18" id="KW-0472">Membrane</keyword>
<comment type="similarity">
    <text evidence="2">In the N-terminal section; belongs to the glycosyltransferase 51 family.</text>
</comment>
<keyword evidence="8 18" id="KW-0812">Transmembrane</keyword>
<proteinExistence type="inferred from homology"/>
<accession>A0A6P1EDQ5</accession>
<keyword evidence="7" id="KW-0808">Transferase</keyword>
<evidence type="ECO:0000256" key="12">
    <source>
        <dbReference type="ARBA" id="ARBA00022989"/>
    </source>
</evidence>
<feature type="transmembrane region" description="Helical" evidence="18">
    <location>
        <begin position="70"/>
        <end position="91"/>
    </location>
</feature>
<dbReference type="AlphaFoldDB" id="A0A6P1EDQ5"/>
<keyword evidence="14" id="KW-0511">Multifunctional enzyme</keyword>
<evidence type="ECO:0000256" key="13">
    <source>
        <dbReference type="ARBA" id="ARBA00023136"/>
    </source>
</evidence>
<keyword evidence="15" id="KW-0961">Cell wall biogenesis/degradation</keyword>
<comment type="catalytic activity">
    <reaction evidence="16">
        <text>Preferential cleavage: (Ac)2-L-Lys-D-Ala-|-D-Ala. Also transpeptidation of peptidyl-alanyl moieties that are N-acyl substituents of D-alanine.</text>
        <dbReference type="EC" id="3.4.16.4"/>
    </reaction>
</comment>
<dbReference type="GO" id="GO:0008360">
    <property type="term" value="P:regulation of cell shape"/>
    <property type="evidence" value="ECO:0007669"/>
    <property type="project" value="UniProtKB-KW"/>
</dbReference>
<evidence type="ECO:0000256" key="16">
    <source>
        <dbReference type="ARBA" id="ARBA00034000"/>
    </source>
</evidence>
<dbReference type="InterPro" id="IPR050396">
    <property type="entry name" value="Glycosyltr_51/Transpeptidase"/>
</dbReference>
<evidence type="ECO:0000256" key="2">
    <source>
        <dbReference type="ARBA" id="ARBA00007739"/>
    </source>
</evidence>
<keyword evidence="12 18" id="KW-1133">Transmembrane helix</keyword>
<dbReference type="NCBIfam" id="TIGR02074">
    <property type="entry name" value="PBP_1a_fam"/>
    <property type="match status" value="1"/>
</dbReference>
<evidence type="ECO:0000256" key="10">
    <source>
        <dbReference type="ARBA" id="ARBA00022960"/>
    </source>
</evidence>
<dbReference type="GO" id="GO:0006508">
    <property type="term" value="P:proteolysis"/>
    <property type="evidence" value="ECO:0007669"/>
    <property type="project" value="UniProtKB-KW"/>
</dbReference>
<reference evidence="21 22" key="1">
    <citation type="submission" date="2019-12" db="EMBL/GenBank/DDBJ databases">
        <title>Lactobacillus hilgardii FLUB.</title>
        <authorList>
            <person name="Gustaw K."/>
        </authorList>
    </citation>
    <scope>NUCLEOTIDE SEQUENCE [LARGE SCALE GENOMIC DNA]</scope>
    <source>
        <strain evidence="21 22">FLUB</strain>
    </source>
</reference>
<keyword evidence="4" id="KW-0121">Carboxypeptidase</keyword>
<evidence type="ECO:0000259" key="19">
    <source>
        <dbReference type="Pfam" id="PF00905"/>
    </source>
</evidence>
<dbReference type="InterPro" id="IPR012338">
    <property type="entry name" value="Beta-lactam/transpept-like"/>
</dbReference>
<dbReference type="GO" id="GO:0008658">
    <property type="term" value="F:penicillin binding"/>
    <property type="evidence" value="ECO:0007669"/>
    <property type="project" value="InterPro"/>
</dbReference>
<evidence type="ECO:0000256" key="6">
    <source>
        <dbReference type="ARBA" id="ARBA00022676"/>
    </source>
</evidence>
<evidence type="ECO:0000256" key="1">
    <source>
        <dbReference type="ARBA" id="ARBA00007090"/>
    </source>
</evidence>
<dbReference type="SUPFAM" id="SSF53955">
    <property type="entry name" value="Lysozyme-like"/>
    <property type="match status" value="1"/>
</dbReference>
<evidence type="ECO:0000256" key="15">
    <source>
        <dbReference type="ARBA" id="ARBA00023316"/>
    </source>
</evidence>
<keyword evidence="6" id="KW-0328">Glycosyltransferase</keyword>
<feature type="domain" description="Penicillin-binding protein transpeptidase" evidence="19">
    <location>
        <begin position="396"/>
        <end position="640"/>
    </location>
</feature>
<gene>
    <name evidence="21" type="ORF">GQR93_08665</name>
</gene>
<dbReference type="Gene3D" id="1.10.3810.10">
    <property type="entry name" value="Biosynthetic peptidoglycan transglycosylase-like"/>
    <property type="match status" value="1"/>
</dbReference>
<evidence type="ECO:0000256" key="9">
    <source>
        <dbReference type="ARBA" id="ARBA00022801"/>
    </source>
</evidence>
<dbReference type="InterPro" id="IPR001264">
    <property type="entry name" value="Glyco_trans_51"/>
</dbReference>
<comment type="catalytic activity">
    <reaction evidence="17">
        <text>[GlcNAc-(1-&gt;4)-Mur2Ac(oyl-L-Ala-gamma-D-Glu-L-Lys-D-Ala-D-Ala)](n)-di-trans,octa-cis-undecaprenyl diphosphate + beta-D-GlcNAc-(1-&gt;4)-Mur2Ac(oyl-L-Ala-gamma-D-Glu-L-Lys-D-Ala-D-Ala)-di-trans,octa-cis-undecaprenyl diphosphate = [GlcNAc-(1-&gt;4)-Mur2Ac(oyl-L-Ala-gamma-D-Glu-L-Lys-D-Ala-D-Ala)](n+1)-di-trans,octa-cis-undecaprenyl diphosphate + di-trans,octa-cis-undecaprenyl diphosphate + H(+)</text>
        <dbReference type="Rhea" id="RHEA:23708"/>
        <dbReference type="Rhea" id="RHEA-COMP:9602"/>
        <dbReference type="Rhea" id="RHEA-COMP:9603"/>
        <dbReference type="ChEBI" id="CHEBI:15378"/>
        <dbReference type="ChEBI" id="CHEBI:58405"/>
        <dbReference type="ChEBI" id="CHEBI:60033"/>
        <dbReference type="ChEBI" id="CHEBI:78435"/>
        <dbReference type="EC" id="2.4.99.28"/>
    </reaction>
</comment>
<dbReference type="InterPro" id="IPR001460">
    <property type="entry name" value="PCN-bd_Tpept"/>
</dbReference>
<evidence type="ECO:0000256" key="8">
    <source>
        <dbReference type="ARBA" id="ARBA00022692"/>
    </source>
</evidence>
<dbReference type="Proteomes" id="UP000465035">
    <property type="component" value="Chromosome"/>
</dbReference>
<keyword evidence="9" id="KW-0378">Hydrolase</keyword>
<evidence type="ECO:0000259" key="20">
    <source>
        <dbReference type="Pfam" id="PF00912"/>
    </source>
</evidence>
<evidence type="ECO:0000313" key="21">
    <source>
        <dbReference type="EMBL" id="QHB53421.1"/>
    </source>
</evidence>
<organism evidence="21 22">
    <name type="scientific">Lentilactobacillus hilgardii</name>
    <name type="common">Lactobacillus hilgardii</name>
    <dbReference type="NCBI Taxonomy" id="1588"/>
    <lineage>
        <taxon>Bacteria</taxon>
        <taxon>Bacillati</taxon>
        <taxon>Bacillota</taxon>
        <taxon>Bacilli</taxon>
        <taxon>Lactobacillales</taxon>
        <taxon>Lactobacillaceae</taxon>
        <taxon>Lentilactobacillus</taxon>
    </lineage>
</organism>
<name>A0A6P1EDQ5_LENHI</name>
<keyword evidence="10" id="KW-0133">Cell shape</keyword>
<dbReference type="Pfam" id="PF00905">
    <property type="entry name" value="Transpeptidase"/>
    <property type="match status" value="1"/>
</dbReference>
<sequence>MFAFCSAGELFFKSPLKFTTLQFLKLTLVIQCVVSTKERLMNNNNSTKSSRKWLGSLIRKFNRFCRKFHLIKWLIVFFLTVTLVGSIYLTFLAKTAHVQNLESSLSKTTEIFDASNQKAGELYAQKGTYVHLNRVSRNIPKAVLSTEDRNFYHEHGFSIKGIGRAFFLLLKNKLLHRDYISGGGSTLTQQLVKNAYLSQEQTMTRKFKELFLAIQVENVYSKNEILTMYLNNAYFGNGVWGVQDASQKYFGENASQLSVPDAAVLAGMLTSPSAFNPIDHPKAAKWRRDVVLQLMVENHKLTQAQANYYKKTPIEVRDTYVRKDGYKYPYYFDAVIDEAISKYGLTESEIMNRGYRIYTNLNQSQQQQMQATFKNNTLFPANASDGTEVQAASIGVSPTTGGVTAVVGGRGQHVFRGYNRATQIKRQPGSAMKPLAVYTPALEAGYKFDSELVDKKKSYGTNHYTPKNYNNVYQGKVPMYEALAQSMNAPAVWLLNQIGVDRGYQSVKDFNIPVTKKDKNLALALGGLSSGVSPQQMAGAYTAFANGGKIMKPFYIRKIVDSTGKVIVDNTAKQQGRQIMPASVSKQMTSMMLGVFNNGTGADAKPYGYSVAGKTGSTEADNTGSSDATKDKWIIGYTPDLVVATWEGFDSTSQAHHLENLSGTGMGLLFRNEMQTMLPYTKNSSFNTKDAQTIVQDQQNSHNNLWDTIQKKTEQYSDSIGQKAKRFIDDAKKWFGQ</sequence>
<dbReference type="PANTHER" id="PTHR32282">
    <property type="entry name" value="BINDING PROTEIN TRANSPEPTIDASE, PUTATIVE-RELATED"/>
    <property type="match status" value="1"/>
</dbReference>
<comment type="similarity">
    <text evidence="1">In the C-terminal section; belongs to the transpeptidase family.</text>
</comment>
<dbReference type="GO" id="GO:0008955">
    <property type="term" value="F:peptidoglycan glycosyltransferase activity"/>
    <property type="evidence" value="ECO:0007669"/>
    <property type="project" value="UniProtKB-EC"/>
</dbReference>
<evidence type="ECO:0000256" key="18">
    <source>
        <dbReference type="SAM" id="Phobius"/>
    </source>
</evidence>
<dbReference type="SUPFAM" id="SSF56601">
    <property type="entry name" value="beta-lactamase/transpeptidase-like"/>
    <property type="match status" value="1"/>
</dbReference>
<evidence type="ECO:0000256" key="5">
    <source>
        <dbReference type="ARBA" id="ARBA00022670"/>
    </source>
</evidence>
<dbReference type="GO" id="GO:0009252">
    <property type="term" value="P:peptidoglycan biosynthetic process"/>
    <property type="evidence" value="ECO:0007669"/>
    <property type="project" value="UniProtKB-KW"/>
</dbReference>
<dbReference type="Gene3D" id="3.40.710.10">
    <property type="entry name" value="DD-peptidase/beta-lactamase superfamily"/>
    <property type="match status" value="1"/>
</dbReference>
<keyword evidence="5" id="KW-0645">Protease</keyword>
<protein>
    <submittedName>
        <fullName evidence="21">PBP1A family penicillin-binding protein</fullName>
    </submittedName>
</protein>
<evidence type="ECO:0000256" key="7">
    <source>
        <dbReference type="ARBA" id="ARBA00022679"/>
    </source>
</evidence>
<feature type="domain" description="Glycosyl transferase family 51" evidence="20">
    <location>
        <begin position="120"/>
        <end position="295"/>
    </location>
</feature>
<dbReference type="FunFam" id="1.10.3810.10:FF:000001">
    <property type="entry name" value="Penicillin-binding protein 1A"/>
    <property type="match status" value="1"/>
</dbReference>
<dbReference type="GO" id="GO:0030288">
    <property type="term" value="C:outer membrane-bounded periplasmic space"/>
    <property type="evidence" value="ECO:0007669"/>
    <property type="project" value="TreeGrafter"/>
</dbReference>
<dbReference type="Gene3D" id="6.20.370.110">
    <property type="match status" value="1"/>
</dbReference>
<dbReference type="InterPro" id="IPR023346">
    <property type="entry name" value="Lysozyme-like_dom_sf"/>
</dbReference>
<keyword evidence="3" id="KW-1003">Cell membrane</keyword>